<accession>A0A8S5NQJ9</accession>
<organism evidence="1">
    <name type="scientific">Siphoviridae sp. ctSP74</name>
    <dbReference type="NCBI Taxonomy" id="2826343"/>
    <lineage>
        <taxon>Viruses</taxon>
        <taxon>Duplodnaviria</taxon>
        <taxon>Heunggongvirae</taxon>
        <taxon>Uroviricota</taxon>
        <taxon>Caudoviricetes</taxon>
    </lineage>
</organism>
<name>A0A8S5NQJ9_9CAUD</name>
<reference evidence="1" key="1">
    <citation type="journal article" date="2021" name="Proc. Natl. Acad. Sci. U.S.A.">
        <title>A Catalog of Tens of Thousands of Viruses from Human Metagenomes Reveals Hidden Associations with Chronic Diseases.</title>
        <authorList>
            <person name="Tisza M.J."/>
            <person name="Buck C.B."/>
        </authorList>
    </citation>
    <scope>NUCLEOTIDE SEQUENCE</scope>
    <source>
        <strain evidence="1">CtSP74</strain>
    </source>
</reference>
<proteinExistence type="predicted"/>
<protein>
    <submittedName>
        <fullName evidence="1">Uncharacterized protein</fullName>
    </submittedName>
</protein>
<sequence>MKKKVVAVLEKLQLSSMIFLEIMKGGNIMIVRYLALTILDGLMTLDEIKNKKLRKLVKAELDKMGLAEVVTEDKQ</sequence>
<dbReference type="EMBL" id="BK015221">
    <property type="protein sequence ID" value="DAD96639.1"/>
    <property type="molecule type" value="Genomic_DNA"/>
</dbReference>
<evidence type="ECO:0000313" key="1">
    <source>
        <dbReference type="EMBL" id="DAD96639.1"/>
    </source>
</evidence>